<gene>
    <name evidence="2" type="ORF">BBI15_10440</name>
</gene>
<name>A0A1C7EA98_9BACL</name>
<dbReference type="AlphaFoldDB" id="A0A1C7EA98"/>
<feature type="domain" description="Bacterial bifunctional deaminase-reductase C-terminal" evidence="1">
    <location>
        <begin position="8"/>
        <end position="167"/>
    </location>
</feature>
<dbReference type="InterPro" id="IPR024072">
    <property type="entry name" value="DHFR-like_dom_sf"/>
</dbReference>
<dbReference type="Pfam" id="PF01872">
    <property type="entry name" value="RibD_C"/>
    <property type="match status" value="1"/>
</dbReference>
<accession>A0A1C7EA98</accession>
<dbReference type="PANTHER" id="PTHR38011:SF12">
    <property type="entry name" value="BIFUNCTIONAL DEAMINASE-REDUCTASE DOMAIN PROTEIN"/>
    <property type="match status" value="1"/>
</dbReference>
<dbReference type="GO" id="GO:0008703">
    <property type="term" value="F:5-amino-6-(5-phosphoribosylamino)uracil reductase activity"/>
    <property type="evidence" value="ECO:0007669"/>
    <property type="project" value="InterPro"/>
</dbReference>
<dbReference type="PANTHER" id="PTHR38011">
    <property type="entry name" value="DIHYDROFOLATE REDUCTASE FAMILY PROTEIN (AFU_ORTHOLOGUE AFUA_8G06820)"/>
    <property type="match status" value="1"/>
</dbReference>
<dbReference type="OrthoDB" id="195113at2"/>
<dbReference type="STRING" id="1038856.BBI15_10440"/>
<dbReference type="SUPFAM" id="SSF53597">
    <property type="entry name" value="Dihydrofolate reductase-like"/>
    <property type="match status" value="1"/>
</dbReference>
<dbReference type="KEGG" id="ppla:BBI15_10440"/>
<evidence type="ECO:0000259" key="1">
    <source>
        <dbReference type="Pfam" id="PF01872"/>
    </source>
</evidence>
<sequence length="183" mass="20422">MAKACFGMIVSLDGFINDGAGKLDKLYESFEPNEEINEVMAKTGAVVMGRRTYDMTDDSDAYADDYEFQVPIFVLTHHPPAKHPKENDDLSITFVTEGIETAVRKARAAAGEKDVVILGADIGQQALRANLVDELQIAIAPLLLGTGTRMFEHLEDMEIHLEKIRTMESRRQVEIHYKVIKPS</sequence>
<dbReference type="Gene3D" id="3.40.430.10">
    <property type="entry name" value="Dihydrofolate Reductase, subunit A"/>
    <property type="match status" value="1"/>
</dbReference>
<dbReference type="RefSeq" id="WP_068870775.1">
    <property type="nucleotide sequence ID" value="NZ_CP016539.2"/>
</dbReference>
<proteinExistence type="predicted"/>
<organism evidence="2 3">
    <name type="scientific">Planococcus plakortidis</name>
    <dbReference type="NCBI Taxonomy" id="1038856"/>
    <lineage>
        <taxon>Bacteria</taxon>
        <taxon>Bacillati</taxon>
        <taxon>Bacillota</taxon>
        <taxon>Bacilli</taxon>
        <taxon>Bacillales</taxon>
        <taxon>Caryophanaceae</taxon>
        <taxon>Planococcus</taxon>
    </lineage>
</organism>
<protein>
    <recommendedName>
        <fullName evidence="1">Bacterial bifunctional deaminase-reductase C-terminal domain-containing protein</fullName>
    </recommendedName>
</protein>
<dbReference type="GO" id="GO:0009231">
    <property type="term" value="P:riboflavin biosynthetic process"/>
    <property type="evidence" value="ECO:0007669"/>
    <property type="project" value="InterPro"/>
</dbReference>
<reference evidence="2" key="1">
    <citation type="submission" date="2016-10" db="EMBL/GenBank/DDBJ databases">
        <authorList>
            <person name="See-Too W.S."/>
        </authorList>
    </citation>
    <scope>NUCLEOTIDE SEQUENCE [LARGE SCALE GENOMIC DNA]</scope>
    <source>
        <strain evidence="2">DSM 23997</strain>
    </source>
</reference>
<dbReference type="InterPro" id="IPR002734">
    <property type="entry name" value="RibDG_C"/>
</dbReference>
<dbReference type="Proteomes" id="UP000092650">
    <property type="component" value="Chromosome"/>
</dbReference>
<dbReference type="EMBL" id="CP016539">
    <property type="protein sequence ID" value="ANU20605.1"/>
    <property type="molecule type" value="Genomic_DNA"/>
</dbReference>
<dbReference type="InterPro" id="IPR050765">
    <property type="entry name" value="Riboflavin_Biosynth_HTPR"/>
</dbReference>
<evidence type="ECO:0000313" key="2">
    <source>
        <dbReference type="EMBL" id="ANU20605.1"/>
    </source>
</evidence>
<evidence type="ECO:0000313" key="3">
    <source>
        <dbReference type="Proteomes" id="UP000092650"/>
    </source>
</evidence>
<keyword evidence="3" id="KW-1185">Reference proteome</keyword>